<protein>
    <submittedName>
        <fullName evidence="5">Mucoidy inhibitor-like protein</fullName>
    </submittedName>
</protein>
<feature type="domain" description="DUF4140" evidence="4">
    <location>
        <begin position="20"/>
        <end position="151"/>
    </location>
</feature>
<dbReference type="Pfam" id="PF13598">
    <property type="entry name" value="DUF4139"/>
    <property type="match status" value="2"/>
</dbReference>
<evidence type="ECO:0000256" key="2">
    <source>
        <dbReference type="SAM" id="MobiDB-lite"/>
    </source>
</evidence>
<evidence type="ECO:0000259" key="3">
    <source>
        <dbReference type="Pfam" id="PF13598"/>
    </source>
</evidence>
<evidence type="ECO:0000313" key="6">
    <source>
        <dbReference type="Proteomes" id="UP001201980"/>
    </source>
</evidence>
<feature type="domain" description="DUF4139" evidence="3">
    <location>
        <begin position="328"/>
        <end position="424"/>
    </location>
</feature>
<feature type="compositionally biased region" description="Basic and acidic residues" evidence="2">
    <location>
        <begin position="109"/>
        <end position="119"/>
    </location>
</feature>
<feature type="compositionally biased region" description="Polar residues" evidence="2">
    <location>
        <begin position="496"/>
        <end position="517"/>
    </location>
</feature>
<feature type="compositionally biased region" description="Acidic residues" evidence="2">
    <location>
        <begin position="836"/>
        <end position="846"/>
    </location>
</feature>
<sequence>MDSRNQKHEYRVRDLPTRAVSLFASRAQVVRDIKNVPLKSGVNEITIVGLTPSIDEQSIKVEGTGSAIITDIAVESLPNREIFEEIYPDSDDDDSSDTDSSDSPDEAPEPVKLDDIPKSEELKDVQAKLTSLRDERRRTDEVLASSESRQKWLDAYYKTLSNAGGFGEQAAKEIDVGDAMGTYDTERKKVFATHMEAKIRKRDIDQEIAELVKEEAKYEKERKKELKEMGKERQKILKALEKSRRLKIKEETKGKRKEAERQKEKLRIRKERESFWPKTCFTVRIKLDAVDFTPISSRRSSFAGDLVKAAPEKSPTDEAACPPSSCDLSLTYVTAYAYWSPKYDLQLSTTNNTGLLCFDAELTNLTSETWSDCKVTLSTSQTTTTSLNEVIPALVPWHVKLVGRHAALGNLDGSPNGDIINSREERLHKQSWQHRNNIVNVVQKPRAEMFGPQNSNSVFGNKASKWAHQAPQQQMLSQLGGPPPPPQGASAVGAGNQNTGGYTQNAAFGKGMNTSLFSDFREKQPPSGSGLFGNNASRDRSGSDNNGFGSSVFPNPVSNYEASSVFAGASSFRGPPGTTMTAFKAHLETEPGFPRITTVFHHMGRQAEYSGWSAEELRLADYDQGVRNVRRFGDAPRSGPSGIKPATGGGLFGSSNANSTSSGFGTATNTHNYATASLFGAPRPTTNTSGSGFGAFSNTNNTGSGLFGSNKANATSNANMTSGGLISDGGAQATIISSSSGGLPFGSAVSSTPRGGRGGGLFGGIPPLNQNQRDAKTENQETGQITGWNSNSISVAPAPTGGSMPQASLKKSKKVATRGRGGFGGLGSTAAAGGDNDGEEEEDDADEDALDLVPEMDEITLNPNRELDFQESSFEETGLTTTYDLPGNKTLAPSTTSSKQRVARIQFAGVIFSHTVVAKYRPAAYLKAKMKNGSKITLLKGPSGLTLDGSFMGRTTLPRCSAGEAFTLPLGVDPAIKVAYPKPDIQRITTGFFAKEDSSIYTRTVTVANTRSSAGKPVNLLVLDQVPVSEDEKLRVEVLNPKGLAVGGNTVSTGIAMKEGESKKDWGKATAHLKKGGEITWEVSLNAGKAVKLNLDGAMVVKESEGASWMEESDCYDDNSSQLATDDDGRGKGRFLKPPRLDGKGGGSGGRMLRKLGSFGSLKSGKRGDRAAANTKKNDDDGDNAGVPSSSGKTGKKPARVASLLGGFGELKASLKNKGD</sequence>
<dbReference type="InterPro" id="IPR011935">
    <property type="entry name" value="CHP02231"/>
</dbReference>
<dbReference type="PANTHER" id="PTHR31005:SF8">
    <property type="entry name" value="DUF4139 DOMAIN-CONTAINING PROTEIN"/>
    <property type="match status" value="1"/>
</dbReference>
<feature type="region of interest" description="Disordered" evidence="2">
    <location>
        <begin position="741"/>
        <end position="846"/>
    </location>
</feature>
<keyword evidence="6" id="KW-1185">Reference proteome</keyword>
<dbReference type="InterPro" id="IPR037291">
    <property type="entry name" value="DUF4139"/>
</dbReference>
<evidence type="ECO:0000259" key="4">
    <source>
        <dbReference type="Pfam" id="PF13600"/>
    </source>
</evidence>
<dbReference type="InterPro" id="IPR025554">
    <property type="entry name" value="DUF4140"/>
</dbReference>
<comment type="caution">
    <text evidence="5">The sequence shown here is derived from an EMBL/GenBank/DDBJ whole genome shotgun (WGS) entry which is preliminary data.</text>
</comment>
<dbReference type="EMBL" id="JAKWBI020000504">
    <property type="protein sequence ID" value="KAJ2894327.1"/>
    <property type="molecule type" value="Genomic_DNA"/>
</dbReference>
<feature type="compositionally biased region" description="Polar residues" evidence="2">
    <location>
        <begin position="780"/>
        <end position="794"/>
    </location>
</feature>
<feature type="compositionally biased region" description="Low complexity" evidence="2">
    <location>
        <begin position="471"/>
        <end position="480"/>
    </location>
</feature>
<feature type="region of interest" description="Disordered" evidence="2">
    <location>
        <begin position="86"/>
        <end position="119"/>
    </location>
</feature>
<evidence type="ECO:0000256" key="1">
    <source>
        <dbReference type="SAM" id="Coils"/>
    </source>
</evidence>
<accession>A0AAD5RIB5</accession>
<reference evidence="5" key="1">
    <citation type="submission" date="2022-07" db="EMBL/GenBank/DDBJ databases">
        <title>Draft genome sequence of Zalerion maritima ATCC 34329, a (micro)plastics degrading marine fungus.</title>
        <authorList>
            <person name="Paco A."/>
            <person name="Goncalves M.F.M."/>
            <person name="Rocha-Santos T.A.P."/>
            <person name="Alves A."/>
        </authorList>
    </citation>
    <scope>NUCLEOTIDE SEQUENCE</scope>
    <source>
        <strain evidence="5">ATCC 34329</strain>
    </source>
</reference>
<keyword evidence="1" id="KW-0175">Coiled coil</keyword>
<name>A0AAD5RIB5_9PEZI</name>
<feature type="region of interest" description="Disordered" evidence="2">
    <location>
        <begin position="1108"/>
        <end position="1200"/>
    </location>
</feature>
<evidence type="ECO:0000313" key="5">
    <source>
        <dbReference type="EMBL" id="KAJ2894327.1"/>
    </source>
</evidence>
<gene>
    <name evidence="5" type="ORF">MKZ38_007723</name>
</gene>
<dbReference type="Pfam" id="PF13600">
    <property type="entry name" value="DUF4140"/>
    <property type="match status" value="1"/>
</dbReference>
<feature type="region of interest" description="Disordered" evidence="2">
    <location>
        <begin position="464"/>
        <end position="550"/>
    </location>
</feature>
<dbReference type="PANTHER" id="PTHR31005">
    <property type="entry name" value="DUF4139 DOMAIN-CONTAINING PROTEIN"/>
    <property type="match status" value="1"/>
</dbReference>
<organism evidence="5 6">
    <name type="scientific">Zalerion maritima</name>
    <dbReference type="NCBI Taxonomy" id="339359"/>
    <lineage>
        <taxon>Eukaryota</taxon>
        <taxon>Fungi</taxon>
        <taxon>Dikarya</taxon>
        <taxon>Ascomycota</taxon>
        <taxon>Pezizomycotina</taxon>
        <taxon>Sordariomycetes</taxon>
        <taxon>Lulworthiomycetidae</taxon>
        <taxon>Lulworthiales</taxon>
        <taxon>Lulworthiaceae</taxon>
        <taxon>Zalerion</taxon>
    </lineage>
</organism>
<feature type="coiled-coil region" evidence="1">
    <location>
        <begin position="194"/>
        <end position="269"/>
    </location>
</feature>
<proteinExistence type="predicted"/>
<dbReference type="AlphaFoldDB" id="A0AAD5RIB5"/>
<feature type="domain" description="DUF4139" evidence="3">
    <location>
        <begin position="854"/>
        <end position="1095"/>
    </location>
</feature>
<feature type="compositionally biased region" description="Acidic residues" evidence="2">
    <location>
        <begin position="86"/>
        <end position="108"/>
    </location>
</feature>
<dbReference type="Proteomes" id="UP001201980">
    <property type="component" value="Unassembled WGS sequence"/>
</dbReference>